<protein>
    <submittedName>
        <fullName evidence="5">Glycosyltransferase, GT2 family</fullName>
    </submittedName>
</protein>
<dbReference type="Pfam" id="PF00535">
    <property type="entry name" value="Glycos_transf_2"/>
    <property type="match status" value="1"/>
</dbReference>
<dbReference type="Gene3D" id="3.90.550.10">
    <property type="entry name" value="Spore Coat Polysaccharide Biosynthesis Protein SpsA, Chain A"/>
    <property type="match status" value="1"/>
</dbReference>
<dbReference type="CDD" id="cd04186">
    <property type="entry name" value="GT_2_like_c"/>
    <property type="match status" value="1"/>
</dbReference>
<dbReference type="InterPro" id="IPR029044">
    <property type="entry name" value="Nucleotide-diphossugar_trans"/>
</dbReference>
<dbReference type="PANTHER" id="PTHR43179">
    <property type="entry name" value="RHAMNOSYLTRANSFERASE WBBL"/>
    <property type="match status" value="1"/>
</dbReference>
<accession>A0ABY1PVU1</accession>
<dbReference type="InterPro" id="IPR001173">
    <property type="entry name" value="Glyco_trans_2-like"/>
</dbReference>
<gene>
    <name evidence="5" type="ORF">SAMN06295970_102469</name>
</gene>
<evidence type="ECO:0000313" key="5">
    <source>
        <dbReference type="EMBL" id="SMP50507.1"/>
    </source>
</evidence>
<sequence>MMDQLKSLNKSKPSRSSDTVFIVLSYNGCEDTAACLDSLYACREGNTDVIVIDNNSTPPVDSILRTRFNDIELITLSSNLGWAGGNNVGIKLALERGYKWICLLNNDTVFPEGQVQSWVNILNTLPPALVHPSIYYWDDPEIAQLREGFDSTGRKLDDVEEWNKYMLMKYAYGACLAVHREIFEKVGLFDERLFLQLEETDFYRRACRKGYVSVCAPFVKMFHKESKAFGGKTTPGKTYYTLRNSLLLIEKNKGSIKEKLALLKGFYWAISNTVLKDENSSKVKGIGDLVKWICSDSPYAIASRYGIFHYFTRGFGRMPIDLSNRISRVASQLGAPVLEP</sequence>
<keyword evidence="3" id="KW-0808">Transferase</keyword>
<evidence type="ECO:0000313" key="6">
    <source>
        <dbReference type="Proteomes" id="UP001158049"/>
    </source>
</evidence>
<organism evidence="5 6">
    <name type="scientific">Noviherbaspirillum suwonense</name>
    <dbReference type="NCBI Taxonomy" id="1224511"/>
    <lineage>
        <taxon>Bacteria</taxon>
        <taxon>Pseudomonadati</taxon>
        <taxon>Pseudomonadota</taxon>
        <taxon>Betaproteobacteria</taxon>
        <taxon>Burkholderiales</taxon>
        <taxon>Oxalobacteraceae</taxon>
        <taxon>Noviherbaspirillum</taxon>
    </lineage>
</organism>
<evidence type="ECO:0000256" key="2">
    <source>
        <dbReference type="ARBA" id="ARBA00022676"/>
    </source>
</evidence>
<dbReference type="SUPFAM" id="SSF53448">
    <property type="entry name" value="Nucleotide-diphospho-sugar transferases"/>
    <property type="match status" value="1"/>
</dbReference>
<comment type="caution">
    <text evidence="5">The sequence shown here is derived from an EMBL/GenBank/DDBJ whole genome shotgun (WGS) entry which is preliminary data.</text>
</comment>
<dbReference type="RefSeq" id="WP_283441258.1">
    <property type="nucleotide sequence ID" value="NZ_FXUL01000002.1"/>
</dbReference>
<evidence type="ECO:0000256" key="3">
    <source>
        <dbReference type="ARBA" id="ARBA00022679"/>
    </source>
</evidence>
<dbReference type="Proteomes" id="UP001158049">
    <property type="component" value="Unassembled WGS sequence"/>
</dbReference>
<keyword evidence="2" id="KW-0328">Glycosyltransferase</keyword>
<evidence type="ECO:0000256" key="1">
    <source>
        <dbReference type="ARBA" id="ARBA00006739"/>
    </source>
</evidence>
<proteinExistence type="inferred from homology"/>
<dbReference type="EMBL" id="FXUL01000002">
    <property type="protein sequence ID" value="SMP50507.1"/>
    <property type="molecule type" value="Genomic_DNA"/>
</dbReference>
<keyword evidence="6" id="KW-1185">Reference proteome</keyword>
<name>A0ABY1PVU1_9BURK</name>
<dbReference type="PANTHER" id="PTHR43179:SF12">
    <property type="entry name" value="GALACTOFURANOSYLTRANSFERASE GLFT2"/>
    <property type="match status" value="1"/>
</dbReference>
<evidence type="ECO:0000259" key="4">
    <source>
        <dbReference type="Pfam" id="PF00535"/>
    </source>
</evidence>
<feature type="domain" description="Glycosyltransferase 2-like" evidence="4">
    <location>
        <begin position="22"/>
        <end position="186"/>
    </location>
</feature>
<comment type="similarity">
    <text evidence="1">Belongs to the glycosyltransferase 2 family.</text>
</comment>
<reference evidence="5 6" key="1">
    <citation type="submission" date="2017-05" db="EMBL/GenBank/DDBJ databases">
        <authorList>
            <person name="Varghese N."/>
            <person name="Submissions S."/>
        </authorList>
    </citation>
    <scope>NUCLEOTIDE SEQUENCE [LARGE SCALE GENOMIC DNA]</scope>
    <source>
        <strain evidence="5 6">DSM 26001</strain>
    </source>
</reference>